<dbReference type="Pfam" id="PF02413">
    <property type="entry name" value="Caudo_TAP"/>
    <property type="match status" value="1"/>
</dbReference>
<evidence type="ECO:0000313" key="1">
    <source>
        <dbReference type="EMBL" id="WGL96499.1"/>
    </source>
</evidence>
<accession>A0AA95GIK0</accession>
<dbReference type="InterPro" id="IPR003458">
    <property type="entry name" value="Phage_T4_Gp38_tail_assem"/>
</dbReference>
<dbReference type="AlphaFoldDB" id="A0AA95GIK0"/>
<name>A0AA95GIK0_9GAMM</name>
<reference evidence="1" key="1">
    <citation type="submission" date="2023-04" db="EMBL/GenBank/DDBJ databases">
        <title>Genome dynamics across the evolutionary transition to endosymbiosis.</title>
        <authorList>
            <person name="Siozios S."/>
            <person name="Nadal-Jimenez P."/>
            <person name="Azagi T."/>
            <person name="Sprong H."/>
            <person name="Frost C.L."/>
            <person name="Parratt S.R."/>
            <person name="Taylor G."/>
            <person name="Brettell L."/>
            <person name="Lew K.C."/>
            <person name="Croft L."/>
            <person name="King K.C."/>
            <person name="Brockhurst M.A."/>
            <person name="Hypsa V."/>
            <person name="Novakova E."/>
            <person name="Darby A.C."/>
            <person name="Hurst G.D.D."/>
        </authorList>
    </citation>
    <scope>NUCLEOTIDE SEQUENCE</scope>
    <source>
        <strain evidence="1">AIh</strain>
    </source>
</reference>
<dbReference type="PANTHER" id="PTHR34413">
    <property type="entry name" value="PROPHAGE TAIL FIBER ASSEMBLY PROTEIN HOMOLOG TFAE-RELATED-RELATED"/>
    <property type="match status" value="1"/>
</dbReference>
<gene>
    <name evidence="1" type="ORF">QE207_08155</name>
</gene>
<sequence>MKNNDIYYFSAKKLCWLSNSLKDDYVSAGFWDSTAKKVSFNVYQEYALCAPPEGKMLGANENGEPVWLDIPPKTKSELIAEAENKRIELMQNASEVIAPLQDAIDLKIATEDEEQRLVEWKTYRILLNRIDIATSPDIEWPEVPL</sequence>
<protein>
    <submittedName>
        <fullName evidence="1">Tail fiber assembly protein</fullName>
    </submittedName>
</protein>
<evidence type="ECO:0000313" key="2">
    <source>
        <dbReference type="Proteomes" id="UP001177597"/>
    </source>
</evidence>
<dbReference type="Proteomes" id="UP001177597">
    <property type="component" value="Chromosome"/>
</dbReference>
<dbReference type="EMBL" id="CP123498">
    <property type="protein sequence ID" value="WGL96499.1"/>
    <property type="molecule type" value="Genomic_DNA"/>
</dbReference>
<dbReference type="RefSeq" id="WP_280629982.1">
    <property type="nucleotide sequence ID" value="NZ_CP123498.1"/>
</dbReference>
<organism evidence="1 2">
    <name type="scientific">Arsenophonus nasoniae</name>
    <name type="common">son-killer infecting Nasonia vitripennis</name>
    <dbReference type="NCBI Taxonomy" id="638"/>
    <lineage>
        <taxon>Bacteria</taxon>
        <taxon>Pseudomonadati</taxon>
        <taxon>Pseudomonadota</taxon>
        <taxon>Gammaproteobacteria</taxon>
        <taxon>Enterobacterales</taxon>
        <taxon>Morganellaceae</taxon>
        <taxon>Arsenophonus</taxon>
    </lineage>
</organism>
<dbReference type="InterPro" id="IPR051220">
    <property type="entry name" value="TFA_Chaperone"/>
</dbReference>
<dbReference type="PANTHER" id="PTHR34413:SF2">
    <property type="entry name" value="PROPHAGE TAIL FIBER ASSEMBLY PROTEIN HOMOLOG TFAE-RELATED"/>
    <property type="match status" value="1"/>
</dbReference>
<proteinExistence type="predicted"/>